<evidence type="ECO:0000256" key="1">
    <source>
        <dbReference type="SAM" id="Phobius"/>
    </source>
</evidence>
<dbReference type="RefSeq" id="WP_130020751.1">
    <property type="nucleotide sequence ID" value="NZ_SEWF01000011.1"/>
</dbReference>
<keyword evidence="1" id="KW-0472">Membrane</keyword>
<feature type="transmembrane region" description="Helical" evidence="1">
    <location>
        <begin position="89"/>
        <end position="111"/>
    </location>
</feature>
<keyword evidence="3" id="KW-1185">Reference proteome</keyword>
<evidence type="ECO:0000313" key="2">
    <source>
        <dbReference type="EMBL" id="RYU95871.1"/>
    </source>
</evidence>
<dbReference type="AlphaFoldDB" id="A0A4Q5M0Z0"/>
<feature type="transmembrane region" description="Helical" evidence="1">
    <location>
        <begin position="6"/>
        <end position="29"/>
    </location>
</feature>
<protein>
    <submittedName>
        <fullName evidence="2">Uncharacterized protein</fullName>
    </submittedName>
</protein>
<evidence type="ECO:0000313" key="3">
    <source>
        <dbReference type="Proteomes" id="UP000293162"/>
    </source>
</evidence>
<keyword evidence="1" id="KW-1133">Transmembrane helix</keyword>
<dbReference type="Proteomes" id="UP000293162">
    <property type="component" value="Unassembled WGS sequence"/>
</dbReference>
<organism evidence="2 3">
    <name type="scientific">Emticicia agri</name>
    <dbReference type="NCBI Taxonomy" id="2492393"/>
    <lineage>
        <taxon>Bacteria</taxon>
        <taxon>Pseudomonadati</taxon>
        <taxon>Bacteroidota</taxon>
        <taxon>Cytophagia</taxon>
        <taxon>Cytophagales</taxon>
        <taxon>Leadbetterellaceae</taxon>
        <taxon>Emticicia</taxon>
    </lineage>
</organism>
<comment type="caution">
    <text evidence="2">The sequence shown here is derived from an EMBL/GenBank/DDBJ whole genome shotgun (WGS) entry which is preliminary data.</text>
</comment>
<keyword evidence="1" id="KW-0812">Transmembrane</keyword>
<sequence>MPYIIILVVSAIAQLFLPWWVIAPIAFLVGMMKSKSAGGSFFAGAGAIITLWIAYALYLNISSDGLMLDRIGGLFSESLKFLKNIPYEVSFFTIMALIGALVGGFSALAGYQFKQLVK</sequence>
<dbReference type="EMBL" id="SEWF01000011">
    <property type="protein sequence ID" value="RYU95871.1"/>
    <property type="molecule type" value="Genomic_DNA"/>
</dbReference>
<proteinExistence type="predicted"/>
<reference evidence="2 3" key="1">
    <citation type="submission" date="2019-02" db="EMBL/GenBank/DDBJ databases">
        <title>Bacterial novel species Emticicia sp. 17J42-9 isolated from soil.</title>
        <authorList>
            <person name="Jung H.-Y."/>
        </authorList>
    </citation>
    <scope>NUCLEOTIDE SEQUENCE [LARGE SCALE GENOMIC DNA]</scope>
    <source>
        <strain evidence="2 3">17J42-9</strain>
    </source>
</reference>
<feature type="transmembrane region" description="Helical" evidence="1">
    <location>
        <begin position="41"/>
        <end position="61"/>
    </location>
</feature>
<gene>
    <name evidence="2" type="ORF">EWM59_09610</name>
</gene>
<name>A0A4Q5M0Z0_9BACT</name>
<accession>A0A4Q5M0Z0</accession>
<dbReference type="OrthoDB" id="1525231at2"/>